<evidence type="ECO:0000313" key="2">
    <source>
        <dbReference type="Proteomes" id="UP000092504"/>
    </source>
</evidence>
<organism evidence="1 2">
    <name type="scientific">Halomonas elongata</name>
    <dbReference type="NCBI Taxonomy" id="2746"/>
    <lineage>
        <taxon>Bacteria</taxon>
        <taxon>Pseudomonadati</taxon>
        <taxon>Pseudomonadota</taxon>
        <taxon>Gammaproteobacteria</taxon>
        <taxon>Oceanospirillales</taxon>
        <taxon>Halomonadaceae</taxon>
        <taxon>Halomonas</taxon>
    </lineage>
</organism>
<protein>
    <submittedName>
        <fullName evidence="1">Uncharacterized protein</fullName>
    </submittedName>
</protein>
<dbReference type="Proteomes" id="UP000092504">
    <property type="component" value="Unassembled WGS sequence"/>
</dbReference>
<proteinExistence type="predicted"/>
<sequence>MTTAEDASRPLPSVLAGPLLRRLSSERLLFWLVGSRPLDMQLVLQPDGQPPRRLALNDKRVHCLPLGRHAYLHLIDVSLGTPLPQDVRIDYDLRLPDEGGIADWAPPAP</sequence>
<name>A0A1B8NV30_HALEL</name>
<dbReference type="PATRIC" id="fig|2746.7.peg.2986"/>
<reference evidence="1 2" key="1">
    <citation type="submission" date="2016-06" db="EMBL/GenBank/DDBJ databases">
        <title>Genome sequence of halotolerant plant growth promoting strain of Halomonas elongata HEK1 isolated from salterns of Rann of Kutch, Gujarat, India.</title>
        <authorList>
            <person name="Gaba S."/>
            <person name="Singh R.N."/>
            <person name="Abrol S."/>
            <person name="Kaushik R."/>
            <person name="Saxena A.K."/>
        </authorList>
    </citation>
    <scope>NUCLEOTIDE SEQUENCE [LARGE SCALE GENOMIC DNA]</scope>
    <source>
        <strain evidence="1 2">HEK1</strain>
    </source>
</reference>
<evidence type="ECO:0000313" key="1">
    <source>
        <dbReference type="EMBL" id="OBX33869.1"/>
    </source>
</evidence>
<dbReference type="AlphaFoldDB" id="A0A1B8NV30"/>
<dbReference type="EMBL" id="MAJD01000002">
    <property type="protein sequence ID" value="OBX33869.1"/>
    <property type="molecule type" value="Genomic_DNA"/>
</dbReference>
<comment type="caution">
    <text evidence="1">The sequence shown here is derived from an EMBL/GenBank/DDBJ whole genome shotgun (WGS) entry which is preliminary data.</text>
</comment>
<gene>
    <name evidence="1" type="ORF">A8U91_02912</name>
</gene>
<accession>A0A1B8NV30</accession>